<dbReference type="PANTHER" id="PTHR24148">
    <property type="entry name" value="ANKYRIN REPEAT DOMAIN-CONTAINING PROTEIN 39 HOMOLOG-RELATED"/>
    <property type="match status" value="1"/>
</dbReference>
<evidence type="ECO:0000313" key="2">
    <source>
        <dbReference type="EMBL" id="KAE8313046.1"/>
    </source>
</evidence>
<evidence type="ECO:0000259" key="1">
    <source>
        <dbReference type="Pfam" id="PF06985"/>
    </source>
</evidence>
<organism evidence="2 3">
    <name type="scientific">Aspergillus transmontanensis</name>
    <dbReference type="NCBI Taxonomy" id="1034304"/>
    <lineage>
        <taxon>Eukaryota</taxon>
        <taxon>Fungi</taxon>
        <taxon>Dikarya</taxon>
        <taxon>Ascomycota</taxon>
        <taxon>Pezizomycotina</taxon>
        <taxon>Eurotiomycetes</taxon>
        <taxon>Eurotiomycetidae</taxon>
        <taxon>Eurotiales</taxon>
        <taxon>Aspergillaceae</taxon>
        <taxon>Aspergillus</taxon>
        <taxon>Aspergillus subgen. Circumdati</taxon>
    </lineage>
</organism>
<dbReference type="Pfam" id="PF06985">
    <property type="entry name" value="HET"/>
    <property type="match status" value="1"/>
</dbReference>
<dbReference type="InterPro" id="IPR010730">
    <property type="entry name" value="HET"/>
</dbReference>
<dbReference type="Proteomes" id="UP000325433">
    <property type="component" value="Unassembled WGS sequence"/>
</dbReference>
<dbReference type="InterPro" id="IPR052895">
    <property type="entry name" value="HetReg/Transcr_Mod"/>
</dbReference>
<name>A0A5N6VXT9_9EURO</name>
<sequence>MPAYTYRSLSGPSTVRILQVLPRSKETNRIECCLAEYSLADTGKAHHYEALSYVWGDQNNLQSLLVDGDDFQIGQNLYTALLHIRDDQIVRHIWVDAICINQNDEDEKARQIPLMRDIYGHAHRVLVWLGDGADSSDEAFETIRLAGERALAGNTPPQEVTPESETHKAACLELLKRDWFRRIWVLQEVGVARDISIMCGAVEIHGYTFCLGLRSLKLDLDGQVYSALSLMSGAIARPRYIPTTRGELPMAELIDMYHTRAATQLHDKVYALLGLTCDDPKAAALIPDYTAPWDRVFERFVTYILPSSFRVQTLPDPESVFLTGKGYTIGQISLVEGYTSSVRQSFTITFVYTSCAAHFKEKWGSRWVIRPSAKPVRQGDVLILL</sequence>
<dbReference type="PANTHER" id="PTHR24148:SF78">
    <property type="entry name" value="HETEROKARYON INCOMPATIBILITY DOMAIN-CONTAINING PROTEIN"/>
    <property type="match status" value="1"/>
</dbReference>
<feature type="domain" description="Heterokaryon incompatibility" evidence="1">
    <location>
        <begin position="48"/>
        <end position="188"/>
    </location>
</feature>
<proteinExistence type="predicted"/>
<protein>
    <submittedName>
        <fullName evidence="2">Heterokaryon incompatibility protein-domain-containing protein</fullName>
    </submittedName>
</protein>
<keyword evidence="3" id="KW-1185">Reference proteome</keyword>
<gene>
    <name evidence="2" type="ORF">BDV41DRAFT_577001</name>
</gene>
<dbReference type="EMBL" id="ML738328">
    <property type="protein sequence ID" value="KAE8313046.1"/>
    <property type="molecule type" value="Genomic_DNA"/>
</dbReference>
<evidence type="ECO:0000313" key="3">
    <source>
        <dbReference type="Proteomes" id="UP000325433"/>
    </source>
</evidence>
<dbReference type="AlphaFoldDB" id="A0A5N6VXT9"/>
<accession>A0A5N6VXT9</accession>
<reference evidence="3" key="1">
    <citation type="submission" date="2019-04" db="EMBL/GenBank/DDBJ databases">
        <title>Friends and foes A comparative genomics studyof 23 Aspergillus species from section Flavi.</title>
        <authorList>
            <consortium name="DOE Joint Genome Institute"/>
            <person name="Kjaerbolling I."/>
            <person name="Vesth T."/>
            <person name="Frisvad J.C."/>
            <person name="Nybo J.L."/>
            <person name="Theobald S."/>
            <person name="Kildgaard S."/>
            <person name="Isbrandt T."/>
            <person name="Kuo A."/>
            <person name="Sato A."/>
            <person name="Lyhne E.K."/>
            <person name="Kogle M.E."/>
            <person name="Wiebenga A."/>
            <person name="Kun R.S."/>
            <person name="Lubbers R.J."/>
            <person name="Makela M.R."/>
            <person name="Barry K."/>
            <person name="Chovatia M."/>
            <person name="Clum A."/>
            <person name="Daum C."/>
            <person name="Haridas S."/>
            <person name="He G."/>
            <person name="LaButti K."/>
            <person name="Lipzen A."/>
            <person name="Mondo S."/>
            <person name="Riley R."/>
            <person name="Salamov A."/>
            <person name="Simmons B.A."/>
            <person name="Magnuson J.K."/>
            <person name="Henrissat B."/>
            <person name="Mortensen U.H."/>
            <person name="Larsen T.O."/>
            <person name="Devries R.P."/>
            <person name="Grigoriev I.V."/>
            <person name="Machida M."/>
            <person name="Baker S.E."/>
            <person name="Andersen M.R."/>
        </authorList>
    </citation>
    <scope>NUCLEOTIDE SEQUENCE [LARGE SCALE GENOMIC DNA]</scope>
    <source>
        <strain evidence="3">CBS 130015</strain>
    </source>
</reference>